<sequence>MISFMKNTKNITFLSYFFKTLWCATVLVTIYLFGWITLLFFSINSLISKNYTFWNFILPNITTIVLVFFYSKELLLGYQQSSKSKNYRSLLLYFVIISLLIYIQFSLALELLNLFNSSYYDWVIILPLIIILTRYFGILLNRIQQLY</sequence>
<dbReference type="Proteomes" id="UP001497602">
    <property type="component" value="Unassembled WGS sequence"/>
</dbReference>
<keyword evidence="1" id="KW-0472">Membrane</keyword>
<evidence type="ECO:0000256" key="1">
    <source>
        <dbReference type="SAM" id="Phobius"/>
    </source>
</evidence>
<comment type="caution">
    <text evidence="2">The sequence shown here is derived from an EMBL/GenBank/DDBJ whole genome shotgun (WGS) entry which is preliminary data.</text>
</comment>
<name>A0ABP1FBN2_9FLAO</name>
<feature type="transmembrane region" description="Helical" evidence="1">
    <location>
        <begin position="119"/>
        <end position="140"/>
    </location>
</feature>
<accession>A0ABP1FBN2</accession>
<evidence type="ECO:0000313" key="3">
    <source>
        <dbReference type="Proteomes" id="UP001497602"/>
    </source>
</evidence>
<feature type="transmembrane region" description="Helical" evidence="1">
    <location>
        <begin position="21"/>
        <end position="47"/>
    </location>
</feature>
<keyword evidence="3" id="KW-1185">Reference proteome</keyword>
<keyword evidence="1" id="KW-0812">Transmembrane</keyword>
<dbReference type="EMBL" id="CAXJRC010000041">
    <property type="protein sequence ID" value="CAL2107735.1"/>
    <property type="molecule type" value="Genomic_DNA"/>
</dbReference>
<organism evidence="2 3">
    <name type="scientific">Tenacibaculum vairaonense</name>
    <dbReference type="NCBI Taxonomy" id="3137860"/>
    <lineage>
        <taxon>Bacteria</taxon>
        <taxon>Pseudomonadati</taxon>
        <taxon>Bacteroidota</taxon>
        <taxon>Flavobacteriia</taxon>
        <taxon>Flavobacteriales</taxon>
        <taxon>Flavobacteriaceae</taxon>
        <taxon>Tenacibaculum</taxon>
    </lineage>
</organism>
<evidence type="ECO:0000313" key="2">
    <source>
        <dbReference type="EMBL" id="CAL2107735.1"/>
    </source>
</evidence>
<gene>
    <name evidence="2" type="ORF">T190115A13A_40257</name>
</gene>
<reference evidence="2 3" key="1">
    <citation type="submission" date="2024-05" db="EMBL/GenBank/DDBJ databases">
        <authorList>
            <person name="Duchaud E."/>
        </authorList>
    </citation>
    <scope>NUCLEOTIDE SEQUENCE [LARGE SCALE GENOMIC DNA]</scope>
    <source>
        <strain evidence="2">Ena-SAMPLE-TAB-13-05-2024-13:56:06:370-140305</strain>
    </source>
</reference>
<feature type="transmembrane region" description="Helical" evidence="1">
    <location>
        <begin position="90"/>
        <end position="107"/>
    </location>
</feature>
<feature type="transmembrane region" description="Helical" evidence="1">
    <location>
        <begin position="53"/>
        <end position="70"/>
    </location>
</feature>
<protein>
    <submittedName>
        <fullName evidence="2">Uncharacterized protein</fullName>
    </submittedName>
</protein>
<proteinExistence type="predicted"/>
<keyword evidence="1" id="KW-1133">Transmembrane helix</keyword>